<gene>
    <name evidence="1" type="ORF">M0M44_11415</name>
</gene>
<evidence type="ECO:0000313" key="2">
    <source>
        <dbReference type="Proteomes" id="UP000829998"/>
    </source>
</evidence>
<accession>A0ABY4LXV2</accession>
<keyword evidence="2" id="KW-1185">Reference proteome</keyword>
<dbReference type="Proteomes" id="UP000829998">
    <property type="component" value="Chromosome"/>
</dbReference>
<evidence type="ECO:0008006" key="3">
    <source>
        <dbReference type="Google" id="ProtNLM"/>
    </source>
</evidence>
<name>A0ABY4LXV2_9FLAO</name>
<dbReference type="RefSeq" id="WP_248729868.1">
    <property type="nucleotide sequence ID" value="NZ_CP096829.1"/>
</dbReference>
<proteinExistence type="predicted"/>
<reference evidence="1 2" key="1">
    <citation type="submission" date="2022-04" db="EMBL/GenBank/DDBJ databases">
        <authorList>
            <person name="Ra J.-S."/>
            <person name="Kim S.-B."/>
        </authorList>
    </citation>
    <scope>NUCLEOTIDE SEQUENCE [LARGE SCALE GENOMIC DNA]</scope>
    <source>
        <strain evidence="1 2">MMS21-Er5</strain>
    </source>
</reference>
<evidence type="ECO:0000313" key="1">
    <source>
        <dbReference type="EMBL" id="UPZ17930.1"/>
    </source>
</evidence>
<protein>
    <recommendedName>
        <fullName evidence="3">DKNYY family protein</fullName>
    </recommendedName>
</protein>
<organism evidence="1 2">
    <name type="scientific">Flavobacterium humidisoli</name>
    <dbReference type="NCBI Taxonomy" id="2937442"/>
    <lineage>
        <taxon>Bacteria</taxon>
        <taxon>Pseudomonadati</taxon>
        <taxon>Bacteroidota</taxon>
        <taxon>Flavobacteriia</taxon>
        <taxon>Flavobacteriales</taxon>
        <taxon>Flavobacteriaceae</taxon>
        <taxon>Flavobacterium</taxon>
    </lineage>
</organism>
<dbReference type="EMBL" id="CP096829">
    <property type="protein sequence ID" value="UPZ17930.1"/>
    <property type="molecule type" value="Genomic_DNA"/>
</dbReference>
<sequence>MKPRYILLCLLGAFFGSAGIVVMLFLFSEAAMQKDNPFTRRFIPMSAEISAEYKLDGYGYYFAGSYKDKIYLANHRMPLYVTEIDTSLRKILKHKISLDRYDYPFQSVEVRIEYPYFFLYDGMVPVIFRGKVSDFAARVLMDKKIYFTDAAVIDSSKFVIRGQKPPRGEHLAGLLQMDKGNEVFFFPDLLIKQQDGIFDTDGQFTFDKAAGKVIYAYYYRNEFVVADSMMKLTLRGRTIDTVSKAKLKIVTIKSSGDTKLAAPPLMVNRKIEAEGGLLFVQSMLRGQHESKNVWETASAVDVYDLKSGHYLSSFYVYHSNKEHLKEFTLTKTAFYGILGNTIQKYSLGKPVKKHFKNKEITGRYQE</sequence>